<evidence type="ECO:0000313" key="5">
    <source>
        <dbReference type="EMBL" id="ERL63828.1"/>
    </source>
</evidence>
<dbReference type="eggNOG" id="COG1074">
    <property type="taxonomic scope" value="Bacteria"/>
</dbReference>
<dbReference type="EMBL" id="KI271612">
    <property type="protein sequence ID" value="ERL63828.1"/>
    <property type="molecule type" value="Genomic_DNA"/>
</dbReference>
<dbReference type="GO" id="GO:0005524">
    <property type="term" value="F:ATP binding"/>
    <property type="evidence" value="ECO:0007669"/>
    <property type="project" value="UniProtKB-KW"/>
</dbReference>
<dbReference type="AlphaFoldDB" id="U4TPM5"/>
<evidence type="ECO:0000256" key="2">
    <source>
        <dbReference type="ARBA" id="ARBA00022806"/>
    </source>
</evidence>
<dbReference type="STRING" id="1231336.L248_2121"/>
<dbReference type="InterPro" id="IPR024432">
    <property type="entry name" value="Put_RecE_PDDEXK-like_dom"/>
</dbReference>
<keyword evidence="1" id="KW-0547">Nucleotide-binding</keyword>
<sequence length="263" mass="30139">MTDSTYYTPEANQHYQSASMFKEFQSCEARAMAKLAGWEPENKDPTALLAGNYVHSYFESQEAHERFIKDNPVMFTKSGSLKAAYKTAQTMIDALKDDKHFTEAYMPGEKELILTGDIGGVQWMGKLDSYMPGKAFFMDIKTTQDIHKRFWVPDERRGHWGSFVEAYNYPLQMAVYQELIFQTYGVRPEPIIVAVTKQEPPDKAFIAIPQEYLDTAMSQLLEAQDRIEAVRSGQVPPKRCEQCEYCRQTKHLGAPISMTELIE</sequence>
<evidence type="ECO:0000256" key="3">
    <source>
        <dbReference type="ARBA" id="ARBA00022840"/>
    </source>
</evidence>
<keyword evidence="6" id="KW-1185">Reference proteome</keyword>
<evidence type="ECO:0000259" key="4">
    <source>
        <dbReference type="Pfam" id="PF12684"/>
    </source>
</evidence>
<feature type="domain" description="Putative exodeoxyribonuclease 8 PDDEXK-like" evidence="4">
    <location>
        <begin position="17"/>
        <end position="249"/>
    </location>
</feature>
<dbReference type="HOGENOM" id="CLU_1052538_0_0_9"/>
<accession>U4TPM5</accession>
<keyword evidence="2" id="KW-0378">Hydrolase</keyword>
<proteinExistence type="predicted"/>
<evidence type="ECO:0000256" key="1">
    <source>
        <dbReference type="ARBA" id="ARBA00022741"/>
    </source>
</evidence>
<dbReference type="RefSeq" id="WP_022530875.1">
    <property type="nucleotide sequence ID" value="NZ_KI271612.1"/>
</dbReference>
<name>U4TPM5_9LACO</name>
<reference evidence="6" key="1">
    <citation type="journal article" date="2013" name="Genome Announc.">
        <title>Whole-Genome Sequencing of Lactobacillus shenzhenensis Strain LY-73T.</title>
        <authorList>
            <person name="Lin Z."/>
            <person name="Liu Z."/>
            <person name="Yang R."/>
            <person name="Zou Y."/>
            <person name="Wan D."/>
            <person name="Chen J."/>
            <person name="Guo M."/>
            <person name="Zhao J."/>
            <person name="Fang C."/>
            <person name="Yang R."/>
            <person name="Liu F."/>
        </authorList>
    </citation>
    <scope>NUCLEOTIDE SEQUENCE [LARGE SCALE GENOMIC DNA]</scope>
    <source>
        <strain evidence="6">LY-73</strain>
    </source>
</reference>
<protein>
    <recommendedName>
        <fullName evidence="4">Putative exodeoxyribonuclease 8 PDDEXK-like domain-containing protein</fullName>
    </recommendedName>
</protein>
<keyword evidence="2" id="KW-0347">Helicase</keyword>
<keyword evidence="3" id="KW-0067">ATP-binding</keyword>
<dbReference type="Pfam" id="PF12684">
    <property type="entry name" value="DUF3799"/>
    <property type="match status" value="1"/>
</dbReference>
<dbReference type="InterPro" id="IPR011604">
    <property type="entry name" value="PDDEXK-like_dom_sf"/>
</dbReference>
<dbReference type="Gene3D" id="3.90.320.10">
    <property type="match status" value="1"/>
</dbReference>
<evidence type="ECO:0000313" key="6">
    <source>
        <dbReference type="Proteomes" id="UP000030647"/>
    </source>
</evidence>
<organism evidence="5 6">
    <name type="scientific">Schleiferilactobacillus shenzhenensis LY-73</name>
    <dbReference type="NCBI Taxonomy" id="1231336"/>
    <lineage>
        <taxon>Bacteria</taxon>
        <taxon>Bacillati</taxon>
        <taxon>Bacillota</taxon>
        <taxon>Bacilli</taxon>
        <taxon>Lactobacillales</taxon>
        <taxon>Lactobacillaceae</taxon>
        <taxon>Schleiferilactobacillus</taxon>
    </lineage>
</organism>
<dbReference type="Proteomes" id="UP000030647">
    <property type="component" value="Unassembled WGS sequence"/>
</dbReference>
<gene>
    <name evidence="5" type="ORF">L248_2121</name>
</gene>
<dbReference type="GO" id="GO:0004386">
    <property type="term" value="F:helicase activity"/>
    <property type="evidence" value="ECO:0007669"/>
    <property type="project" value="UniProtKB-KW"/>
</dbReference>